<comment type="caution">
    <text evidence="2">The sequence shown here is derived from an EMBL/GenBank/DDBJ whole genome shotgun (WGS) entry which is preliminary data.</text>
</comment>
<feature type="domain" description="DUF5018" evidence="1">
    <location>
        <begin position="19"/>
        <end position="371"/>
    </location>
</feature>
<dbReference type="PATRIC" id="fig|1321819.3.peg.96"/>
<gene>
    <name evidence="2" type="ORF">HMPREF1981_00101</name>
</gene>
<evidence type="ECO:0000259" key="1">
    <source>
        <dbReference type="Pfam" id="PF16410"/>
    </source>
</evidence>
<reference evidence="2 3" key="1">
    <citation type="submission" date="2013-08" db="EMBL/GenBank/DDBJ databases">
        <authorList>
            <person name="Weinstock G."/>
            <person name="Sodergren E."/>
            <person name="Wylie T."/>
            <person name="Fulton L."/>
            <person name="Fulton R."/>
            <person name="Fronick C."/>
            <person name="O'Laughlin M."/>
            <person name="Godfrey J."/>
            <person name="Miner T."/>
            <person name="Herter B."/>
            <person name="Appelbaum E."/>
            <person name="Cordes M."/>
            <person name="Lek S."/>
            <person name="Wollam A."/>
            <person name="Pepin K.H."/>
            <person name="Palsikar V.B."/>
            <person name="Mitreva M."/>
            <person name="Wilson R.K."/>
        </authorList>
    </citation>
    <scope>NUCLEOTIDE SEQUENCE [LARGE SCALE GENOMIC DNA]</scope>
    <source>
        <strain evidence="2 3">F0041</strain>
    </source>
</reference>
<name>U2CX82_9BACE</name>
<evidence type="ECO:0000313" key="3">
    <source>
        <dbReference type="Proteomes" id="UP000016496"/>
    </source>
</evidence>
<dbReference type="InterPro" id="IPR032186">
    <property type="entry name" value="DUF5018"/>
</dbReference>
<accession>U2CX82</accession>
<organism evidence="2 3">
    <name type="scientific">Bacteroides pyogenes F0041</name>
    <dbReference type="NCBI Taxonomy" id="1321819"/>
    <lineage>
        <taxon>Bacteria</taxon>
        <taxon>Pseudomonadati</taxon>
        <taxon>Bacteroidota</taxon>
        <taxon>Bacteroidia</taxon>
        <taxon>Bacteroidales</taxon>
        <taxon>Bacteroidaceae</taxon>
        <taxon>Bacteroides</taxon>
    </lineage>
</organism>
<dbReference type="HOGENOM" id="CLU_035409_0_0_10"/>
<sequence>MMNGNNLKNHAMKNKILSVTSVIALLIGMSACHSPEEFKPNVERNGINNLIASFPDDDRDENRFTSEIDYQNHVITVVFPYNYPRFSDNVLEKSALKKMRVIADLDNNVYISPSLLFLDFTKDNFITVKEQSGKVAEYKIIAEIRKSDQCAITRFELKALNLSGIINEETKTISLISADNIGENIADVAISHGATITPDPAKQALNYDQEQKLTVTAQNGTDKAVYTVKKEVPKKLAAGLRTNSAKLLWAKKLTDIGITSSNMATGFAVTREHVVINDRGNSKAIYLNGETGENVGHIDISLFAGSLTNFYITADDEDNILFTNLAPNAGPKEKPTFIVWRVNGVNGIPEKYIEYETGIAMGRKLSVVGSLNENAIITAPHYNTQGEFSRWQVVGGALRSQTPEKVAAQGLGNWKINADVIYSDPTDPTSDYYAAFYTTPRNFCWFDGKTNTIKYKGPDISSNWIQNAVDYTVFNKSRFAVSNSINSFTWGKDDSIYLFDLSGNSLTNQPINFGDDGLGINGNYGAKALGNVNGNGTGDVAFKVSDNGYYLYIYFMFTNGYVGCVRCDCIDM</sequence>
<evidence type="ECO:0000313" key="2">
    <source>
        <dbReference type="EMBL" id="ERI89165.1"/>
    </source>
</evidence>
<dbReference type="AlphaFoldDB" id="U2CX82"/>
<dbReference type="Gene3D" id="2.60.40.2340">
    <property type="match status" value="1"/>
</dbReference>
<proteinExistence type="predicted"/>
<dbReference type="Pfam" id="PF16410">
    <property type="entry name" value="DUF5018"/>
    <property type="match status" value="1"/>
</dbReference>
<protein>
    <recommendedName>
        <fullName evidence="1">DUF5018 domain-containing protein</fullName>
    </recommendedName>
</protein>
<dbReference type="EMBL" id="AWSV01000008">
    <property type="protein sequence ID" value="ERI89165.1"/>
    <property type="molecule type" value="Genomic_DNA"/>
</dbReference>
<dbReference type="Proteomes" id="UP000016496">
    <property type="component" value="Unassembled WGS sequence"/>
</dbReference>